<comment type="caution">
    <text evidence="2">The sequence shown here is derived from an EMBL/GenBank/DDBJ whole genome shotgun (WGS) entry which is preliminary data.</text>
</comment>
<feature type="region of interest" description="Disordered" evidence="1">
    <location>
        <begin position="1"/>
        <end position="33"/>
    </location>
</feature>
<protein>
    <submittedName>
        <fullName evidence="2">Uncharacterized protein</fullName>
    </submittedName>
</protein>
<dbReference type="AlphaFoldDB" id="A0A5B7ENS5"/>
<proteinExistence type="predicted"/>
<name>A0A5B7ENS5_PORTR</name>
<dbReference type="Proteomes" id="UP000324222">
    <property type="component" value="Unassembled WGS sequence"/>
</dbReference>
<feature type="compositionally biased region" description="Basic and acidic residues" evidence="1">
    <location>
        <begin position="17"/>
        <end position="26"/>
    </location>
</feature>
<gene>
    <name evidence="2" type="ORF">E2C01_029775</name>
</gene>
<reference evidence="2 3" key="1">
    <citation type="submission" date="2019-05" db="EMBL/GenBank/DDBJ databases">
        <title>Another draft genome of Portunus trituberculatus and its Hox gene families provides insights of decapod evolution.</title>
        <authorList>
            <person name="Jeong J.-H."/>
            <person name="Song I."/>
            <person name="Kim S."/>
            <person name="Choi T."/>
            <person name="Kim D."/>
            <person name="Ryu S."/>
            <person name="Kim W."/>
        </authorList>
    </citation>
    <scope>NUCLEOTIDE SEQUENCE [LARGE SCALE GENOMIC DNA]</scope>
    <source>
        <tissue evidence="2">Muscle</tissue>
    </source>
</reference>
<keyword evidence="3" id="KW-1185">Reference proteome</keyword>
<dbReference type="EMBL" id="VSRR010003485">
    <property type="protein sequence ID" value="MPC36320.1"/>
    <property type="molecule type" value="Genomic_DNA"/>
</dbReference>
<evidence type="ECO:0000313" key="2">
    <source>
        <dbReference type="EMBL" id="MPC36320.1"/>
    </source>
</evidence>
<sequence length="103" mass="12199">MRCVSHLGGPSRRSRLGTREDEDKGQRTPKQCKKTRVDSIFMEEPLPRKRVDKMRQGESEQREKNEYLGTFGLEFLFHEVTGIGKRSMFLEIRVEEKRLGRRM</sequence>
<organism evidence="2 3">
    <name type="scientific">Portunus trituberculatus</name>
    <name type="common">Swimming crab</name>
    <name type="synonym">Neptunus trituberculatus</name>
    <dbReference type="NCBI Taxonomy" id="210409"/>
    <lineage>
        <taxon>Eukaryota</taxon>
        <taxon>Metazoa</taxon>
        <taxon>Ecdysozoa</taxon>
        <taxon>Arthropoda</taxon>
        <taxon>Crustacea</taxon>
        <taxon>Multicrustacea</taxon>
        <taxon>Malacostraca</taxon>
        <taxon>Eumalacostraca</taxon>
        <taxon>Eucarida</taxon>
        <taxon>Decapoda</taxon>
        <taxon>Pleocyemata</taxon>
        <taxon>Brachyura</taxon>
        <taxon>Eubrachyura</taxon>
        <taxon>Portunoidea</taxon>
        <taxon>Portunidae</taxon>
        <taxon>Portuninae</taxon>
        <taxon>Portunus</taxon>
    </lineage>
</organism>
<evidence type="ECO:0000313" key="3">
    <source>
        <dbReference type="Proteomes" id="UP000324222"/>
    </source>
</evidence>
<evidence type="ECO:0000256" key="1">
    <source>
        <dbReference type="SAM" id="MobiDB-lite"/>
    </source>
</evidence>
<accession>A0A5B7ENS5</accession>